<protein>
    <submittedName>
        <fullName evidence="2">DUF2550 domain-containing protein</fullName>
    </submittedName>
</protein>
<name>A0ABN3NIP5_9ACTN</name>
<evidence type="ECO:0000256" key="1">
    <source>
        <dbReference type="SAM" id="Phobius"/>
    </source>
</evidence>
<feature type="transmembrane region" description="Helical" evidence="1">
    <location>
        <begin position="6"/>
        <end position="27"/>
    </location>
</feature>
<organism evidence="2 3">
    <name type="scientific">Pilimelia columellifera subsp. columellifera</name>
    <dbReference type="NCBI Taxonomy" id="706583"/>
    <lineage>
        <taxon>Bacteria</taxon>
        <taxon>Bacillati</taxon>
        <taxon>Actinomycetota</taxon>
        <taxon>Actinomycetes</taxon>
        <taxon>Micromonosporales</taxon>
        <taxon>Micromonosporaceae</taxon>
        <taxon>Pilimelia</taxon>
    </lineage>
</organism>
<sequence>MSVLEAIGIGFGLASGALVLVTLVLFLRRAAISGSGGTIRLQVRLSTSVRGRGWSPGLARFVGDELRWYRLFSVFPWPRQVLSRRGLIVRGRRAPEGPERLTMSTDSIILRCQSGPATFEIAMASGTLTGFLSWLEAAAPGEGPPRATS</sequence>
<keyword evidence="1" id="KW-0812">Transmembrane</keyword>
<dbReference type="EMBL" id="BAAARY010000007">
    <property type="protein sequence ID" value="GAA2522034.1"/>
    <property type="molecule type" value="Genomic_DNA"/>
</dbReference>
<evidence type="ECO:0000313" key="3">
    <source>
        <dbReference type="Proteomes" id="UP001499978"/>
    </source>
</evidence>
<dbReference type="InterPro" id="IPR019675">
    <property type="entry name" value="DUF2550"/>
</dbReference>
<gene>
    <name evidence="2" type="ORF">GCM10010201_19950</name>
</gene>
<dbReference type="Proteomes" id="UP001499978">
    <property type="component" value="Unassembled WGS sequence"/>
</dbReference>
<accession>A0ABN3NIP5</accession>
<dbReference type="RefSeq" id="WP_344171533.1">
    <property type="nucleotide sequence ID" value="NZ_BAAARY010000007.1"/>
</dbReference>
<comment type="caution">
    <text evidence="2">The sequence shown here is derived from an EMBL/GenBank/DDBJ whole genome shotgun (WGS) entry which is preliminary data.</text>
</comment>
<keyword evidence="3" id="KW-1185">Reference proteome</keyword>
<reference evidence="2 3" key="1">
    <citation type="journal article" date="2019" name="Int. J. Syst. Evol. Microbiol.">
        <title>The Global Catalogue of Microorganisms (GCM) 10K type strain sequencing project: providing services to taxonomists for standard genome sequencing and annotation.</title>
        <authorList>
            <consortium name="The Broad Institute Genomics Platform"/>
            <consortium name="The Broad Institute Genome Sequencing Center for Infectious Disease"/>
            <person name="Wu L."/>
            <person name="Ma J."/>
        </authorList>
    </citation>
    <scope>NUCLEOTIDE SEQUENCE [LARGE SCALE GENOMIC DNA]</scope>
    <source>
        <strain evidence="2 3">JCM 3367</strain>
    </source>
</reference>
<proteinExistence type="predicted"/>
<keyword evidence="1" id="KW-1133">Transmembrane helix</keyword>
<evidence type="ECO:0000313" key="2">
    <source>
        <dbReference type="EMBL" id="GAA2522034.1"/>
    </source>
</evidence>
<keyword evidence="1" id="KW-0472">Membrane</keyword>
<dbReference type="Pfam" id="PF10739">
    <property type="entry name" value="DUF2550"/>
    <property type="match status" value="1"/>
</dbReference>